<accession>A0A381X8M6</accession>
<reference evidence="1" key="1">
    <citation type="submission" date="2018-05" db="EMBL/GenBank/DDBJ databases">
        <authorList>
            <person name="Lanie J.A."/>
            <person name="Ng W.-L."/>
            <person name="Kazmierczak K.M."/>
            <person name="Andrzejewski T.M."/>
            <person name="Davidsen T.M."/>
            <person name="Wayne K.J."/>
            <person name="Tettelin H."/>
            <person name="Glass J.I."/>
            <person name="Rusch D."/>
            <person name="Podicherti R."/>
            <person name="Tsui H.-C.T."/>
            <person name="Winkler M.E."/>
        </authorList>
    </citation>
    <scope>NUCLEOTIDE SEQUENCE</scope>
</reference>
<proteinExistence type="predicted"/>
<protein>
    <submittedName>
        <fullName evidence="1">Uncharacterized protein</fullName>
    </submittedName>
</protein>
<gene>
    <name evidence="1" type="ORF">METZ01_LOCUS113973</name>
</gene>
<sequence length="176" mass="20344">MPVIQTIIMTKNDMSAYQGIPVPPVSTWESRGKREEGTWPYPNTSGKFTCVGEARVEFQSTMTSGFEFIDEPDREGEEWVERNASKARCNEFYRMDKHMSDCEKAGLCEVSTYLLPAGNGFVIVRKWQDDSWAERRAIPTPEIDKLMVPNTRRQELQDENAPMWIGWTKKIDIKIE</sequence>
<evidence type="ECO:0000313" key="1">
    <source>
        <dbReference type="EMBL" id="SVA61119.1"/>
    </source>
</evidence>
<name>A0A381X8M6_9ZZZZ</name>
<dbReference type="AlphaFoldDB" id="A0A381X8M6"/>
<dbReference type="EMBL" id="UINC01014307">
    <property type="protein sequence ID" value="SVA61119.1"/>
    <property type="molecule type" value="Genomic_DNA"/>
</dbReference>
<organism evidence="1">
    <name type="scientific">marine metagenome</name>
    <dbReference type="NCBI Taxonomy" id="408172"/>
    <lineage>
        <taxon>unclassified sequences</taxon>
        <taxon>metagenomes</taxon>
        <taxon>ecological metagenomes</taxon>
    </lineage>
</organism>